<keyword evidence="4" id="KW-1185">Reference proteome</keyword>
<feature type="coiled-coil region" evidence="1">
    <location>
        <begin position="217"/>
        <end position="244"/>
    </location>
</feature>
<feature type="transmembrane region" description="Helical" evidence="2">
    <location>
        <begin position="69"/>
        <end position="92"/>
    </location>
</feature>
<evidence type="ECO:0000313" key="4">
    <source>
        <dbReference type="Proteomes" id="UP000813824"/>
    </source>
</evidence>
<keyword evidence="2" id="KW-0472">Membrane</keyword>
<dbReference type="EMBL" id="JAEVFJ010000036">
    <property type="protein sequence ID" value="KAH8091364.1"/>
    <property type="molecule type" value="Genomic_DNA"/>
</dbReference>
<keyword evidence="2" id="KW-1133">Transmembrane helix</keyword>
<gene>
    <name evidence="3" type="ORF">BXZ70DRAFT_482653</name>
</gene>
<keyword evidence="2" id="KW-0812">Transmembrane</keyword>
<accession>A0A8K0UI82</accession>
<dbReference type="AlphaFoldDB" id="A0A8K0UI82"/>
<proteinExistence type="predicted"/>
<protein>
    <submittedName>
        <fullName evidence="3">Uncharacterized protein</fullName>
    </submittedName>
</protein>
<comment type="caution">
    <text evidence="3">The sequence shown here is derived from an EMBL/GenBank/DDBJ whole genome shotgun (WGS) entry which is preliminary data.</text>
</comment>
<feature type="transmembrane region" description="Helical" evidence="2">
    <location>
        <begin position="155"/>
        <end position="175"/>
    </location>
</feature>
<feature type="transmembrane region" description="Helical" evidence="2">
    <location>
        <begin position="198"/>
        <end position="220"/>
    </location>
</feature>
<name>A0A8K0UI82_9AGAR</name>
<keyword evidence="1" id="KW-0175">Coiled coil</keyword>
<reference evidence="3" key="1">
    <citation type="journal article" date="2021" name="New Phytol.">
        <title>Evolutionary innovations through gain and loss of genes in the ectomycorrhizal Boletales.</title>
        <authorList>
            <person name="Wu G."/>
            <person name="Miyauchi S."/>
            <person name="Morin E."/>
            <person name="Kuo A."/>
            <person name="Drula E."/>
            <person name="Varga T."/>
            <person name="Kohler A."/>
            <person name="Feng B."/>
            <person name="Cao Y."/>
            <person name="Lipzen A."/>
            <person name="Daum C."/>
            <person name="Hundley H."/>
            <person name="Pangilinan J."/>
            <person name="Johnson J."/>
            <person name="Barry K."/>
            <person name="LaButti K."/>
            <person name="Ng V."/>
            <person name="Ahrendt S."/>
            <person name="Min B."/>
            <person name="Choi I.G."/>
            <person name="Park H."/>
            <person name="Plett J.M."/>
            <person name="Magnuson J."/>
            <person name="Spatafora J.W."/>
            <person name="Nagy L.G."/>
            <person name="Henrissat B."/>
            <person name="Grigoriev I.V."/>
            <person name="Yang Z.L."/>
            <person name="Xu J."/>
            <person name="Martin F.M."/>
        </authorList>
    </citation>
    <scope>NUCLEOTIDE SEQUENCE</scope>
    <source>
        <strain evidence="3">KKN 215</strain>
    </source>
</reference>
<evidence type="ECO:0000256" key="2">
    <source>
        <dbReference type="SAM" id="Phobius"/>
    </source>
</evidence>
<evidence type="ECO:0000256" key="1">
    <source>
        <dbReference type="SAM" id="Coils"/>
    </source>
</evidence>
<organism evidence="3 4">
    <name type="scientific">Cristinia sonorae</name>
    <dbReference type="NCBI Taxonomy" id="1940300"/>
    <lineage>
        <taxon>Eukaryota</taxon>
        <taxon>Fungi</taxon>
        <taxon>Dikarya</taxon>
        <taxon>Basidiomycota</taxon>
        <taxon>Agaricomycotina</taxon>
        <taxon>Agaricomycetes</taxon>
        <taxon>Agaricomycetidae</taxon>
        <taxon>Agaricales</taxon>
        <taxon>Pleurotineae</taxon>
        <taxon>Stephanosporaceae</taxon>
        <taxon>Cristinia</taxon>
    </lineage>
</organism>
<feature type="transmembrane region" description="Helical" evidence="2">
    <location>
        <begin position="6"/>
        <end position="25"/>
    </location>
</feature>
<feature type="transmembrane region" description="Helical" evidence="2">
    <location>
        <begin position="37"/>
        <end position="57"/>
    </location>
</feature>
<evidence type="ECO:0000313" key="3">
    <source>
        <dbReference type="EMBL" id="KAH8091364.1"/>
    </source>
</evidence>
<sequence length="279" mass="30560">MLNRIFEILVLNLPFCLSILAFLFILDVPDQHAWESYGALAVPFIIAVCLPHVSFTMKSMDSGGGCRRVHYMTVFGGVSAALWLTASLRLAFYPLAERTHPPTQTAPLPRPSAIFNAKSLSLPSPTISLSDENCYCHCPLPALSRPIPPHTLTPTFLALTLLIHLFTPVLFTPYLRLCNIPESTWDPVYLVWDLVPRWLVYGVGCGLGMLAGACQSLAGLERQVEGVKRKVGELQSLVEEKKKDGIVVGMGMGGGEEDLLIGALDESLPPPYNMAQEIE</sequence>
<dbReference type="Proteomes" id="UP000813824">
    <property type="component" value="Unassembled WGS sequence"/>
</dbReference>